<accession>A0A7X6L6N4</accession>
<dbReference type="RefSeq" id="WP_062974241.1">
    <property type="nucleotide sequence ID" value="NZ_JAAXOS010000009.1"/>
</dbReference>
<proteinExistence type="predicted"/>
<gene>
    <name evidence="1" type="ORF">HGB38_20410</name>
</gene>
<dbReference type="EMBL" id="JAAXOS010000009">
    <property type="protein sequence ID" value="NKY28565.1"/>
    <property type="molecule type" value="Genomic_DNA"/>
</dbReference>
<evidence type="ECO:0000313" key="1">
    <source>
        <dbReference type="EMBL" id="NKY28565.1"/>
    </source>
</evidence>
<reference evidence="1 2" key="1">
    <citation type="submission" date="2020-04" db="EMBL/GenBank/DDBJ databases">
        <title>MicrobeNet Type strains.</title>
        <authorList>
            <person name="Nicholson A.C."/>
        </authorList>
    </citation>
    <scope>NUCLEOTIDE SEQUENCE [LARGE SCALE GENOMIC DNA]</scope>
    <source>
        <strain evidence="1 2">DSM 44956</strain>
    </source>
</reference>
<dbReference type="AlphaFoldDB" id="A0A7X6L6N4"/>
<name>A0A7X6L6N4_9NOCA</name>
<keyword evidence="2" id="KW-1185">Reference proteome</keyword>
<protein>
    <submittedName>
        <fullName evidence="1">Uncharacterized protein</fullName>
    </submittedName>
</protein>
<sequence length="182" mass="19960">MTRTDSQNFTTLLDTIAQRRNASDGTVSAESSTHIPEVKAANVPQEVKDAVQPAETGMLEQLGHTGAAAYTYAQRVLAGDISREQFENLISQLMDSAQTQFHQLQDSTVAKLKSLGNQHPDWQQAILSVFQAVSDLLIEVLNKEFGFLTTLMTDTPQQAGQVNGFFSGLVRYLEDGWSQIVG</sequence>
<evidence type="ECO:0000313" key="2">
    <source>
        <dbReference type="Proteomes" id="UP000540698"/>
    </source>
</evidence>
<organism evidence="1 2">
    <name type="scientific">Nocardia gamkensis</name>
    <dbReference type="NCBI Taxonomy" id="352869"/>
    <lineage>
        <taxon>Bacteria</taxon>
        <taxon>Bacillati</taxon>
        <taxon>Actinomycetota</taxon>
        <taxon>Actinomycetes</taxon>
        <taxon>Mycobacteriales</taxon>
        <taxon>Nocardiaceae</taxon>
        <taxon>Nocardia</taxon>
    </lineage>
</organism>
<dbReference type="Proteomes" id="UP000540698">
    <property type="component" value="Unassembled WGS sequence"/>
</dbReference>
<comment type="caution">
    <text evidence="1">The sequence shown here is derived from an EMBL/GenBank/DDBJ whole genome shotgun (WGS) entry which is preliminary data.</text>
</comment>